<dbReference type="EMBL" id="JAADJZ010000005">
    <property type="protein sequence ID" value="KAF2874995.1"/>
    <property type="molecule type" value="Genomic_DNA"/>
</dbReference>
<name>A0A7C8MF14_9PLEO</name>
<feature type="transmembrane region" description="Helical" evidence="1">
    <location>
        <begin position="526"/>
        <end position="548"/>
    </location>
</feature>
<accession>A0A7C8MF14</accession>
<gene>
    <name evidence="3" type="ORF">BDV95DRAFT_305007</name>
</gene>
<evidence type="ECO:0000313" key="4">
    <source>
        <dbReference type="Proteomes" id="UP000481861"/>
    </source>
</evidence>
<keyword evidence="1" id="KW-0472">Membrane</keyword>
<dbReference type="AlphaFoldDB" id="A0A7C8MF14"/>
<evidence type="ECO:0000259" key="2">
    <source>
        <dbReference type="Pfam" id="PF06985"/>
    </source>
</evidence>
<dbReference type="PANTHER" id="PTHR24148">
    <property type="entry name" value="ANKYRIN REPEAT DOMAIN-CONTAINING PROTEIN 39 HOMOLOG-RELATED"/>
    <property type="match status" value="1"/>
</dbReference>
<keyword evidence="1" id="KW-0812">Transmembrane</keyword>
<dbReference type="InterPro" id="IPR052895">
    <property type="entry name" value="HetReg/Transcr_Mod"/>
</dbReference>
<dbReference type="PANTHER" id="PTHR24148:SF79">
    <property type="entry name" value="HETEROKARYON INCOMPATIBILITY DOMAIN-CONTAINING PROTEIN"/>
    <property type="match status" value="1"/>
</dbReference>
<sequence>MRYQHQPLPTPEDSSDIYIRLVVLAEGPKTGPLHCHIIQTLLSQAPEYETVSYCWGDGKDQNEIFIDALSESSATHSSNNATSLPLLVPNSLTPFLYRTRARGIDRTLWIDSICINQSDDLEKNQQVARMRSIYIRATHTLCWLGPEADSSDIGLTYVSVLGQRLYREEAAAAQGDSAPQPEKREDDQVTVRPGLRALEAMLKLLDRPYFERAWICQEVIVSGEAFIVCGNLSIQWKFFICGFLYLLMLHSWVFEFYAGQRLSLLISLRYSQMEWEAKTDVEWWRTLLRHRSSSAGNPRDKVFAYLGLRSKSMFEELGITPDYRASVEDVYGLVATKALSMGHVEVLSVPRLVVEGVQGIEQLRMPSWVPDWRWTEKTPLSLTKWEENETLQLRLTYSASADSTFTPSFDRQPEQTMTRRWKLPRQLRIRGYSVAQITRLTRAWATDNPSGSNTALEQARVLQANQVQIGEWESVFRISETSARYVPTGETKKQAFYRTVTAGTLLHNSEAETEAAVSGFESRQRIFRVLAMLGLYHFLWVYVLFVLIDRQLRKRFGFENPEWRFRTIVLAMANRKGAILAGEDTREYVGLVPGIAKLGDWVFICEGVKAPLVLREKDAVPGGKKEWEFVGDCYVHGMMKGELWTSGRVSEDICIV</sequence>
<feature type="domain" description="Heterokaryon incompatibility" evidence="2">
    <location>
        <begin position="48"/>
        <end position="218"/>
    </location>
</feature>
<keyword evidence="4" id="KW-1185">Reference proteome</keyword>
<keyword evidence="1" id="KW-1133">Transmembrane helix</keyword>
<dbReference type="Pfam" id="PF06985">
    <property type="entry name" value="HET"/>
    <property type="match status" value="1"/>
</dbReference>
<protein>
    <submittedName>
        <fullName evidence="3">Heterokaryon incompatibility protein-domain-containing protein</fullName>
    </submittedName>
</protein>
<evidence type="ECO:0000256" key="1">
    <source>
        <dbReference type="SAM" id="Phobius"/>
    </source>
</evidence>
<evidence type="ECO:0000313" key="3">
    <source>
        <dbReference type="EMBL" id="KAF2874995.1"/>
    </source>
</evidence>
<organism evidence="3 4">
    <name type="scientific">Massariosphaeria phaeospora</name>
    <dbReference type="NCBI Taxonomy" id="100035"/>
    <lineage>
        <taxon>Eukaryota</taxon>
        <taxon>Fungi</taxon>
        <taxon>Dikarya</taxon>
        <taxon>Ascomycota</taxon>
        <taxon>Pezizomycotina</taxon>
        <taxon>Dothideomycetes</taxon>
        <taxon>Pleosporomycetidae</taxon>
        <taxon>Pleosporales</taxon>
        <taxon>Pleosporales incertae sedis</taxon>
        <taxon>Massariosphaeria</taxon>
    </lineage>
</organism>
<proteinExistence type="predicted"/>
<dbReference type="InterPro" id="IPR010730">
    <property type="entry name" value="HET"/>
</dbReference>
<reference evidence="3 4" key="1">
    <citation type="submission" date="2020-01" db="EMBL/GenBank/DDBJ databases">
        <authorList>
            <consortium name="DOE Joint Genome Institute"/>
            <person name="Haridas S."/>
            <person name="Albert R."/>
            <person name="Binder M."/>
            <person name="Bloem J."/>
            <person name="Labutti K."/>
            <person name="Salamov A."/>
            <person name="Andreopoulos B."/>
            <person name="Baker S.E."/>
            <person name="Barry K."/>
            <person name="Bills G."/>
            <person name="Bluhm B.H."/>
            <person name="Cannon C."/>
            <person name="Castanera R."/>
            <person name="Culley D.E."/>
            <person name="Daum C."/>
            <person name="Ezra D."/>
            <person name="Gonzalez J.B."/>
            <person name="Henrissat B."/>
            <person name="Kuo A."/>
            <person name="Liang C."/>
            <person name="Lipzen A."/>
            <person name="Lutzoni F."/>
            <person name="Magnuson J."/>
            <person name="Mondo S."/>
            <person name="Nolan M."/>
            <person name="Ohm R."/>
            <person name="Pangilinan J."/>
            <person name="Park H.-J.H."/>
            <person name="Ramirez L."/>
            <person name="Alfaro M."/>
            <person name="Sun H."/>
            <person name="Tritt A."/>
            <person name="Yoshinaga Y."/>
            <person name="Zwiers L.-H.L."/>
            <person name="Turgeon B.G."/>
            <person name="Goodwin S.B."/>
            <person name="Spatafora J.W."/>
            <person name="Crous P.W."/>
            <person name="Grigoriev I.V."/>
        </authorList>
    </citation>
    <scope>NUCLEOTIDE SEQUENCE [LARGE SCALE GENOMIC DNA]</scope>
    <source>
        <strain evidence="3 4">CBS 611.86</strain>
    </source>
</reference>
<dbReference type="Proteomes" id="UP000481861">
    <property type="component" value="Unassembled WGS sequence"/>
</dbReference>
<dbReference type="OrthoDB" id="5416609at2759"/>
<comment type="caution">
    <text evidence="3">The sequence shown here is derived from an EMBL/GenBank/DDBJ whole genome shotgun (WGS) entry which is preliminary data.</text>
</comment>